<protein>
    <submittedName>
        <fullName evidence="2">MBL fold metallo-hydrolase</fullName>
    </submittedName>
</protein>
<dbReference type="InterPro" id="IPR024884">
    <property type="entry name" value="NAPE-PLD"/>
</dbReference>
<dbReference type="PANTHER" id="PTHR15032:SF4">
    <property type="entry name" value="N-ACYL-PHOSPHATIDYLETHANOLAMINE-HYDROLYZING PHOSPHOLIPASE D"/>
    <property type="match status" value="1"/>
</dbReference>
<dbReference type="InterPro" id="IPR001279">
    <property type="entry name" value="Metallo-B-lactamas"/>
</dbReference>
<sequence length="367" mass="41366">MKFFKVMMYLVIAILIVIVAGGLLFMQHAVFGKNPDGPRLERISNSPNYKNGSFQNQSPTPVQAENASMTGMLYDFFNKPDTNSPSSPIPFVKSDLTAVSAEETSIFWFGHSSYMIKAKEYTILVDPVFSGAASPVSFMVKAFAGANTYQAPDFPEIDMLVITHDHYDHLDYETIKALKEKVKHFYVPLGVGSHLEKWGIPENKITELDWWEAATLGKLKLTATPARHFSGRSFARGKTLWASYVLETPTHKLYLGGDSGYDTHFKTIGERFGPFDLAILETGQYNKNWPYIHMMPEQTVDATIDLQAKVLLPVHLGKFALALHPWDEPMRRVVQSAAEKQVIITTPIIGDPIVLGKHYPNQHWWKE</sequence>
<dbReference type="RefSeq" id="WP_199109565.1">
    <property type="nucleotide sequence ID" value="NZ_JAHWXQ010000002.1"/>
</dbReference>
<reference evidence="2 3" key="1">
    <citation type="submission" date="2021-07" db="EMBL/GenBank/DDBJ databases">
        <authorList>
            <person name="Kim M.K."/>
        </authorList>
    </citation>
    <scope>NUCLEOTIDE SEQUENCE [LARGE SCALE GENOMIC DNA]</scope>
    <source>
        <strain evidence="2 3">HLY7-15</strain>
    </source>
</reference>
<feature type="domain" description="Metallo-beta-lactamase" evidence="1">
    <location>
        <begin position="122"/>
        <end position="315"/>
    </location>
</feature>
<organism evidence="2 3">
    <name type="scientific">Pontibacter populi</name>
    <dbReference type="NCBI Taxonomy" id="890055"/>
    <lineage>
        <taxon>Bacteria</taxon>
        <taxon>Pseudomonadati</taxon>
        <taxon>Bacteroidota</taxon>
        <taxon>Cytophagia</taxon>
        <taxon>Cytophagales</taxon>
        <taxon>Hymenobacteraceae</taxon>
        <taxon>Pontibacter</taxon>
    </lineage>
</organism>
<gene>
    <name evidence="2" type="ORF">KYK27_08285</name>
</gene>
<keyword evidence="3" id="KW-1185">Reference proteome</keyword>
<accession>A0ABS6XAM2</accession>
<dbReference type="PIRSF" id="PIRSF038896">
    <property type="entry name" value="NAPE-PLD"/>
    <property type="match status" value="1"/>
</dbReference>
<dbReference type="InterPro" id="IPR036866">
    <property type="entry name" value="RibonucZ/Hydroxyglut_hydro"/>
</dbReference>
<dbReference type="EMBL" id="JAHWXQ010000002">
    <property type="protein sequence ID" value="MBW3365038.1"/>
    <property type="molecule type" value="Genomic_DNA"/>
</dbReference>
<dbReference type="PANTHER" id="PTHR15032">
    <property type="entry name" value="N-ACYL-PHOSPHATIDYLETHANOLAMINE-HYDROLYZING PHOSPHOLIPASE D"/>
    <property type="match status" value="1"/>
</dbReference>
<comment type="caution">
    <text evidence="2">The sequence shown here is derived from an EMBL/GenBank/DDBJ whole genome shotgun (WGS) entry which is preliminary data.</text>
</comment>
<evidence type="ECO:0000313" key="2">
    <source>
        <dbReference type="EMBL" id="MBW3365038.1"/>
    </source>
</evidence>
<dbReference type="Gene3D" id="3.60.15.10">
    <property type="entry name" value="Ribonuclease Z/Hydroxyacylglutathione hydrolase-like"/>
    <property type="match status" value="1"/>
</dbReference>
<name>A0ABS6XAM2_9BACT</name>
<dbReference type="SUPFAM" id="SSF56281">
    <property type="entry name" value="Metallo-hydrolase/oxidoreductase"/>
    <property type="match status" value="1"/>
</dbReference>
<dbReference type="Proteomes" id="UP000774935">
    <property type="component" value="Unassembled WGS sequence"/>
</dbReference>
<evidence type="ECO:0000313" key="3">
    <source>
        <dbReference type="Proteomes" id="UP000774935"/>
    </source>
</evidence>
<proteinExistence type="predicted"/>
<evidence type="ECO:0000259" key="1">
    <source>
        <dbReference type="Pfam" id="PF12706"/>
    </source>
</evidence>
<dbReference type="Pfam" id="PF12706">
    <property type="entry name" value="Lactamase_B_2"/>
    <property type="match status" value="1"/>
</dbReference>